<proteinExistence type="predicted"/>
<evidence type="ECO:0000313" key="1">
    <source>
        <dbReference type="EMBL" id="CBA31715.1"/>
    </source>
</evidence>
<organism evidence="1 2">
    <name type="scientific">Cronobacter turicensis (strain DSM 18703 / CCUG 55852 / LMG 23827 / z3032)</name>
    <dbReference type="NCBI Taxonomy" id="693216"/>
    <lineage>
        <taxon>Bacteria</taxon>
        <taxon>Pseudomonadati</taxon>
        <taxon>Pseudomonadota</taxon>
        <taxon>Gammaproteobacteria</taxon>
        <taxon>Enterobacterales</taxon>
        <taxon>Enterobacteriaceae</taxon>
        <taxon>Cronobacter</taxon>
    </lineage>
</organism>
<evidence type="ECO:0000313" key="2">
    <source>
        <dbReference type="Proteomes" id="UP000002069"/>
    </source>
</evidence>
<dbReference type="EMBL" id="FN543093">
    <property type="protein sequence ID" value="CBA31715.1"/>
    <property type="molecule type" value="Genomic_DNA"/>
</dbReference>
<reference evidence="1 2" key="1">
    <citation type="journal article" date="2010" name="J. Bacteriol.">
        <title>Complete Genome Sequence of Cronobacter turicensis LMG 23827, a foodborne pathogen causing deaths in neonates.</title>
        <authorList>
            <person name="Stephan R."/>
            <person name="Lehner A."/>
            <person name="Tischler P."/>
            <person name="Rattei T."/>
        </authorList>
    </citation>
    <scope>NUCLEOTIDE SEQUENCE [LARGE SCALE GENOMIC DNA]</scope>
    <source>
        <strain evidence="2">DSM 18703 / CCUG 55852 / LMG 23827 / z3032</strain>
    </source>
</reference>
<dbReference type="AlphaFoldDB" id="C9XUM0"/>
<keyword evidence="2" id="KW-1185">Reference proteome</keyword>
<accession>C9XUM0</accession>
<gene>
    <name evidence="1" type="ordered locus">Ctu_25560</name>
</gene>
<sequence>MNGTRAATTSAYQPGIAGLVVFSAPADGFPARLVAFNATSTLPPGLFLDLFARLLRVNFF</sequence>
<dbReference type="HOGENOM" id="CLU_2939298_0_0_6"/>
<name>C9XUM0_CROTZ</name>
<dbReference type="Proteomes" id="UP000002069">
    <property type="component" value="Chromosome"/>
</dbReference>
<dbReference type="KEGG" id="ctu:CTU_25560"/>
<protein>
    <submittedName>
        <fullName evidence="1">Uncharacterized protein</fullName>
    </submittedName>
</protein>
<reference evidence="2" key="2">
    <citation type="journal article" date="2011" name="J. Bacteriol.">
        <title>Complete genome sequence of Cronobacter turicensis LMG 23827, a food-borne pathogen causing deaths in neonates.</title>
        <authorList>
            <person name="Stephan R."/>
            <person name="Lehner A."/>
            <person name="Tischler P."/>
            <person name="Rattei T."/>
        </authorList>
    </citation>
    <scope>NUCLEOTIDE SEQUENCE [LARGE SCALE GENOMIC DNA]</scope>
    <source>
        <strain evidence="2">DSM 18703 / CCUG 55852 / LMG 23827 / z3032</strain>
    </source>
</reference>